<comment type="caution">
    <text evidence="1">The sequence shown here is derived from an EMBL/GenBank/DDBJ whole genome shotgun (WGS) entry which is preliminary data.</text>
</comment>
<accession>A0ABW0L059</accession>
<evidence type="ECO:0000313" key="2">
    <source>
        <dbReference type="Proteomes" id="UP001596052"/>
    </source>
</evidence>
<proteinExistence type="predicted"/>
<gene>
    <name evidence="1" type="ORF">ACFQDI_25000</name>
</gene>
<dbReference type="EMBL" id="JBHSMQ010000018">
    <property type="protein sequence ID" value="MFC5458152.1"/>
    <property type="molecule type" value="Genomic_DNA"/>
</dbReference>
<protein>
    <submittedName>
        <fullName evidence="1">Uncharacterized protein</fullName>
    </submittedName>
</protein>
<organism evidence="1 2">
    <name type="scientific">Prosthecobacter fluviatilis</name>
    <dbReference type="NCBI Taxonomy" id="445931"/>
    <lineage>
        <taxon>Bacteria</taxon>
        <taxon>Pseudomonadati</taxon>
        <taxon>Verrucomicrobiota</taxon>
        <taxon>Verrucomicrobiia</taxon>
        <taxon>Verrucomicrobiales</taxon>
        <taxon>Verrucomicrobiaceae</taxon>
        <taxon>Prosthecobacter</taxon>
    </lineage>
</organism>
<dbReference type="RefSeq" id="WP_377172201.1">
    <property type="nucleotide sequence ID" value="NZ_JBHSMQ010000018.1"/>
</dbReference>
<dbReference type="Proteomes" id="UP001596052">
    <property type="component" value="Unassembled WGS sequence"/>
</dbReference>
<dbReference type="Gene3D" id="2.60.40.3680">
    <property type="match status" value="1"/>
</dbReference>
<keyword evidence="2" id="KW-1185">Reference proteome</keyword>
<reference evidence="2" key="1">
    <citation type="journal article" date="2019" name="Int. J. Syst. Evol. Microbiol.">
        <title>The Global Catalogue of Microorganisms (GCM) 10K type strain sequencing project: providing services to taxonomists for standard genome sequencing and annotation.</title>
        <authorList>
            <consortium name="The Broad Institute Genomics Platform"/>
            <consortium name="The Broad Institute Genome Sequencing Center for Infectious Disease"/>
            <person name="Wu L."/>
            <person name="Ma J."/>
        </authorList>
    </citation>
    <scope>NUCLEOTIDE SEQUENCE [LARGE SCALE GENOMIC DNA]</scope>
    <source>
        <strain evidence="2">CGMCC 4.1469</strain>
    </source>
</reference>
<name>A0ABW0L059_9BACT</name>
<evidence type="ECO:0000313" key="1">
    <source>
        <dbReference type="EMBL" id="MFC5458152.1"/>
    </source>
</evidence>
<sequence length="278" mass="30932">MLASSFSTGLYGRMLFRTVIVSAAFFAVIIAPLRANDASINLGAHGPEPVGEFRGEESVVRMVSEKIDITFGKTETHVHCRFVFRSSKTGGDAVQMLGFPDFHTEADTGTIHSMISRVDGKEVPSKKLRGWQDLETSRCHLGTSMEGAAADFYTITVSFPPDRDVVVEREYTATNGRSVMGDTSFSYTTRTGGSWKGTIGRAEFHVTLDGWKLDDLAFEDGEQKIDPRVQRKYGSPNLSEWKVEAPNKLSLVWTNFEPAVHHTRQNIHLQTWNVPAQE</sequence>